<comment type="catalytic activity">
    <reaction evidence="8">
        <text>[(1-&gt;4)-beta-D-glucosyl]n+m + reduced acceptor + O2 = 4-dehydro-beta-D-glucosyl-[(1-&gt;4)-beta-D-glucosyl]n-1 + [(1-&gt;4)-beta-D-glucosyl]m + acceptor + H2O.</text>
        <dbReference type="EC" id="1.14.99.56"/>
    </reaction>
</comment>
<dbReference type="OrthoDB" id="2525337at2759"/>
<dbReference type="GO" id="GO:0030245">
    <property type="term" value="P:cellulose catabolic process"/>
    <property type="evidence" value="ECO:0007669"/>
    <property type="project" value="UniProtKB-UniRule"/>
</dbReference>
<dbReference type="EMBL" id="AFRT01000693">
    <property type="protein sequence ID" value="ELU42878.1"/>
    <property type="molecule type" value="Genomic_DNA"/>
</dbReference>
<keyword evidence="5 8" id="KW-0119">Carbohydrate metabolism</keyword>
<accession>L8X1J5</accession>
<dbReference type="PANTHER" id="PTHR33353">
    <property type="entry name" value="PUTATIVE (AFU_ORTHOLOGUE AFUA_1G12560)-RELATED"/>
    <property type="match status" value="1"/>
</dbReference>
<protein>
    <recommendedName>
        <fullName evidence="8">AA9 family lytic polysaccharide monooxygenase</fullName>
        <ecNumber evidence="8">1.14.99.56</ecNumber>
    </recommendedName>
    <alternativeName>
        <fullName evidence="8">Endo-beta-1,4-glucanase</fullName>
    </alternativeName>
    <alternativeName>
        <fullName evidence="8">Glycosyl hydrolase 61 family protein</fullName>
    </alternativeName>
</protein>
<keyword evidence="4 8" id="KW-1015">Disulfide bond</keyword>
<evidence type="ECO:0000256" key="9">
    <source>
        <dbReference type="SAM" id="MobiDB-lite"/>
    </source>
</evidence>
<dbReference type="EC" id="1.14.99.56" evidence="8"/>
<dbReference type="STRING" id="983506.L8X1J5"/>
<evidence type="ECO:0000256" key="6">
    <source>
        <dbReference type="ARBA" id="ARBA00023326"/>
    </source>
</evidence>
<keyword evidence="10" id="KW-0732">Signal</keyword>
<evidence type="ECO:0000259" key="11">
    <source>
        <dbReference type="Pfam" id="PF03443"/>
    </source>
</evidence>
<dbReference type="Gene3D" id="2.70.50.70">
    <property type="match status" value="1"/>
</dbReference>
<evidence type="ECO:0000256" key="1">
    <source>
        <dbReference type="ARBA" id="ARBA00004613"/>
    </source>
</evidence>
<feature type="compositionally biased region" description="Low complexity" evidence="9">
    <location>
        <begin position="215"/>
        <end position="229"/>
    </location>
</feature>
<reference evidence="12 13" key="1">
    <citation type="journal article" date="2013" name="Nat. Commun.">
        <title>The evolution and pathogenic mechanisms of the rice sheath blight pathogen.</title>
        <authorList>
            <person name="Zheng A."/>
            <person name="Lin R."/>
            <person name="Xu L."/>
            <person name="Qin P."/>
            <person name="Tang C."/>
            <person name="Ai P."/>
            <person name="Zhang D."/>
            <person name="Liu Y."/>
            <person name="Sun Z."/>
            <person name="Feng H."/>
            <person name="Wang Y."/>
            <person name="Chen Y."/>
            <person name="Liang X."/>
            <person name="Fu R."/>
            <person name="Li Q."/>
            <person name="Zhang J."/>
            <person name="Yu X."/>
            <person name="Xie Z."/>
            <person name="Ding L."/>
            <person name="Guan P."/>
            <person name="Tang J."/>
            <person name="Liang Y."/>
            <person name="Wang S."/>
            <person name="Deng Q."/>
            <person name="Li S."/>
            <person name="Zhu J."/>
            <person name="Wang L."/>
            <person name="Liu H."/>
            <person name="Li P."/>
        </authorList>
    </citation>
    <scope>NUCLEOTIDE SEQUENCE [LARGE SCALE GENOMIC DNA]</scope>
    <source>
        <strain evidence="13">AG-1 IA</strain>
    </source>
</reference>
<evidence type="ECO:0000313" key="12">
    <source>
        <dbReference type="EMBL" id="ELU42878.1"/>
    </source>
</evidence>
<dbReference type="InterPro" id="IPR049892">
    <property type="entry name" value="AA9"/>
</dbReference>
<dbReference type="PANTHER" id="PTHR33353:SF17">
    <property type="entry name" value="ENDO-BETA-1,4-GLUCANASE D"/>
    <property type="match status" value="1"/>
</dbReference>
<proteinExistence type="inferred from homology"/>
<feature type="signal peptide" evidence="10">
    <location>
        <begin position="1"/>
        <end position="19"/>
    </location>
</feature>
<feature type="domain" description="Auxiliary Activity family 9 catalytic" evidence="11">
    <location>
        <begin position="86"/>
        <end position="201"/>
    </location>
</feature>
<feature type="region of interest" description="Disordered" evidence="9">
    <location>
        <begin position="214"/>
        <end position="237"/>
    </location>
</feature>
<name>L8X1J5_THACA</name>
<keyword evidence="13" id="KW-1185">Reference proteome</keyword>
<comment type="domain">
    <text evidence="8">Has a modular structure: an endo-beta-1,4-glucanase catalytic module at the N-terminus, a linker rich in serines and threonines, and a C-terminal carbohydrate-binding module (CBM).</text>
</comment>
<evidence type="ECO:0000256" key="2">
    <source>
        <dbReference type="ARBA" id="ARBA00022525"/>
    </source>
</evidence>
<dbReference type="GO" id="GO:0008810">
    <property type="term" value="F:cellulase activity"/>
    <property type="evidence" value="ECO:0007669"/>
    <property type="project" value="UniProtKB-UniRule"/>
</dbReference>
<sequence>MRLSYVFTRLAAAAASVSAHSTVWGVWINGVDQGDGQNQYIRSPPEIRSRSNVSQDNNFVILYGQHSLEQGSTTIATMRSLPHHIKDREWVKLYQEGYNGNWAVDKIIATHGQHSIKIPNIASGQYLLRPELISAFELGYILSTTLPVGPNYILTGSSSCIQIEVQGSGSTLPSGVAFPGTYKYSDPGLVFNLYESSPSSYVIPGPAVWSGSAGGSISRAGTPGQAPPSGGSGGSGTVDKYQQCGGIGWSGIIRELLHAFLGRLVPKSMITTTSASDAPDNSPTLGHIQSCSISLVSSQFIHTQLTAMSHQEWKAEIERTDDAVLIFSRILSHPNKDWLLNSDRIKFDSLVRPHPTDAHAHLARHFIPEEHRTVRRSFQVQTYRPMSSDIPRSRIIDGIIDDDALDELFSQLIQNDTGGYPENTSYVTDPTIYSHATDMLHWDNVAQRSVSKTYRFMYTQVGDRSLDIIAEGGSTGSHKTSVNHNYQYFIQPHPPEPETVGHIQGISATTFAPSLNYSTTGVTTLATCSIQGGTPIISQDIPGPPISTADNFDNTNTIIPASRNPPNWMYVPLALYPSEEAITHFVHSYKGEMDRRIREVSCSLCVWEGRSKLHDSSVTFSGTSRLKQFTTMDQAVVHSMNHHSATRQNAEGTFERLSSVGDN</sequence>
<organism evidence="12 13">
    <name type="scientific">Thanatephorus cucumeris (strain AG1-IA)</name>
    <name type="common">Rice sheath blight fungus</name>
    <name type="synonym">Rhizoctonia solani</name>
    <dbReference type="NCBI Taxonomy" id="983506"/>
    <lineage>
        <taxon>Eukaryota</taxon>
        <taxon>Fungi</taxon>
        <taxon>Dikarya</taxon>
        <taxon>Basidiomycota</taxon>
        <taxon>Agaricomycotina</taxon>
        <taxon>Agaricomycetes</taxon>
        <taxon>Cantharellales</taxon>
        <taxon>Ceratobasidiaceae</taxon>
        <taxon>Rhizoctonia</taxon>
        <taxon>Rhizoctonia solani AG-1</taxon>
    </lineage>
</organism>
<gene>
    <name evidence="12" type="ORF">AG1IA_03100</name>
</gene>
<evidence type="ECO:0000256" key="10">
    <source>
        <dbReference type="SAM" id="SignalP"/>
    </source>
</evidence>
<dbReference type="Pfam" id="PF03443">
    <property type="entry name" value="AA9"/>
    <property type="match status" value="1"/>
</dbReference>
<comment type="caution">
    <text evidence="12">The sequence shown here is derived from an EMBL/GenBank/DDBJ whole genome shotgun (WGS) entry which is preliminary data.</text>
</comment>
<dbReference type="AlphaFoldDB" id="L8X1J5"/>
<evidence type="ECO:0000256" key="4">
    <source>
        <dbReference type="ARBA" id="ARBA00023157"/>
    </source>
</evidence>
<keyword evidence="3 8" id="KW-0136">Cellulose degradation</keyword>
<evidence type="ECO:0000256" key="5">
    <source>
        <dbReference type="ARBA" id="ARBA00023277"/>
    </source>
</evidence>
<comment type="function">
    <text evidence="8">Lytic polysaccharide monooxygenase (LMPO) that depolymerizes crystalline and amorphous polysaccharides via the oxidation of scissile alpha- or beta-(1-4)-glycosidic bonds, yielding C1 and/or C4 oxidation products. Catalysis by LPMOs requires the reduction of the active-site copper from Cu(II) to Cu(I) by a reducing agent and H(2)O(2) or O(2) as a cosubstrate.</text>
</comment>
<dbReference type="InterPro" id="IPR005103">
    <property type="entry name" value="AA9_LPMO"/>
</dbReference>
<keyword evidence="2 8" id="KW-0964">Secreted</keyword>
<evidence type="ECO:0000256" key="8">
    <source>
        <dbReference type="RuleBase" id="RU368122"/>
    </source>
</evidence>
<dbReference type="GO" id="GO:0030248">
    <property type="term" value="F:cellulose binding"/>
    <property type="evidence" value="ECO:0007669"/>
    <property type="project" value="UniProtKB-UniRule"/>
</dbReference>
<evidence type="ECO:0000256" key="3">
    <source>
        <dbReference type="ARBA" id="ARBA00023001"/>
    </source>
</evidence>
<comment type="subcellular location">
    <subcellularLocation>
        <location evidence="1 8">Secreted</location>
    </subcellularLocation>
</comment>
<keyword evidence="6 8" id="KW-0624">Polysaccharide degradation</keyword>
<keyword evidence="12" id="KW-0378">Hydrolase</keyword>
<dbReference type="Proteomes" id="UP000011668">
    <property type="component" value="Unassembled WGS sequence"/>
</dbReference>
<comment type="similarity">
    <text evidence="7">Belongs to the polysaccharide monooxygenase AA9 family.</text>
</comment>
<evidence type="ECO:0000313" key="13">
    <source>
        <dbReference type="Proteomes" id="UP000011668"/>
    </source>
</evidence>
<dbReference type="HOGENOM" id="CLU_413987_0_0_1"/>
<evidence type="ECO:0000256" key="7">
    <source>
        <dbReference type="ARBA" id="ARBA00044502"/>
    </source>
</evidence>
<feature type="chain" id="PRO_5003997708" description="AA9 family lytic polysaccharide monooxygenase" evidence="10">
    <location>
        <begin position="20"/>
        <end position="663"/>
    </location>
</feature>
<dbReference type="GO" id="GO:0005576">
    <property type="term" value="C:extracellular region"/>
    <property type="evidence" value="ECO:0007669"/>
    <property type="project" value="UniProtKB-SubCell"/>
</dbReference>